<gene>
    <name evidence="1" type="ORF">EV421DRAFT_2034582</name>
</gene>
<accession>A0AA39JLR2</accession>
<reference evidence="1" key="1">
    <citation type="submission" date="2023-06" db="EMBL/GenBank/DDBJ databases">
        <authorList>
            <consortium name="Lawrence Berkeley National Laboratory"/>
            <person name="Ahrendt S."/>
            <person name="Sahu N."/>
            <person name="Indic B."/>
            <person name="Wong-Bajracharya J."/>
            <person name="Merenyi Z."/>
            <person name="Ke H.-M."/>
            <person name="Monk M."/>
            <person name="Kocsube S."/>
            <person name="Drula E."/>
            <person name="Lipzen A."/>
            <person name="Balint B."/>
            <person name="Henrissat B."/>
            <person name="Andreopoulos B."/>
            <person name="Martin F.M."/>
            <person name="Harder C.B."/>
            <person name="Rigling D."/>
            <person name="Ford K.L."/>
            <person name="Foster G.D."/>
            <person name="Pangilinan J."/>
            <person name="Papanicolaou A."/>
            <person name="Barry K."/>
            <person name="LaButti K."/>
            <person name="Viragh M."/>
            <person name="Koriabine M."/>
            <person name="Yan M."/>
            <person name="Riley R."/>
            <person name="Champramary S."/>
            <person name="Plett K.L."/>
            <person name="Tsai I.J."/>
            <person name="Slot J."/>
            <person name="Sipos G."/>
            <person name="Plett J."/>
            <person name="Nagy L.G."/>
            <person name="Grigoriev I.V."/>
        </authorList>
    </citation>
    <scope>NUCLEOTIDE SEQUENCE</scope>
    <source>
        <strain evidence="1">FPL87.14</strain>
    </source>
</reference>
<dbReference type="AlphaFoldDB" id="A0AA39JLR2"/>
<comment type="caution">
    <text evidence="1">The sequence shown here is derived from an EMBL/GenBank/DDBJ whole genome shotgun (WGS) entry which is preliminary data.</text>
</comment>
<dbReference type="EMBL" id="JAUEPT010000017">
    <property type="protein sequence ID" value="KAK0445086.1"/>
    <property type="molecule type" value="Genomic_DNA"/>
</dbReference>
<name>A0AA39JLR2_9AGAR</name>
<organism evidence="1 2">
    <name type="scientific">Armillaria borealis</name>
    <dbReference type="NCBI Taxonomy" id="47425"/>
    <lineage>
        <taxon>Eukaryota</taxon>
        <taxon>Fungi</taxon>
        <taxon>Dikarya</taxon>
        <taxon>Basidiomycota</taxon>
        <taxon>Agaricomycotina</taxon>
        <taxon>Agaricomycetes</taxon>
        <taxon>Agaricomycetidae</taxon>
        <taxon>Agaricales</taxon>
        <taxon>Marasmiineae</taxon>
        <taxon>Physalacriaceae</taxon>
        <taxon>Armillaria</taxon>
    </lineage>
</organism>
<evidence type="ECO:0000313" key="1">
    <source>
        <dbReference type="EMBL" id="KAK0445086.1"/>
    </source>
</evidence>
<evidence type="ECO:0000313" key="2">
    <source>
        <dbReference type="Proteomes" id="UP001175226"/>
    </source>
</evidence>
<keyword evidence="2" id="KW-1185">Reference proteome</keyword>
<protein>
    <submittedName>
        <fullName evidence="1">Uncharacterized protein</fullName>
    </submittedName>
</protein>
<proteinExistence type="predicted"/>
<sequence>MPPLTKNTVTEKLFQSPSKYIQGPSAIKNGLVATTSLFYNHARIIRNKPILKCHQGSDPLPLGEPVSYQIVMHGQIKFVVIEMILPPSNSLCMTKKYTPGCSPSSMATASQYSNYIVDGDEPLDLRVYGLLSDTAENAFFPYDPATNKFEKDENVHVACNRKMVIHDMMRLSEKIFSVLMHAYNGHLDGRYSEVKLLQKASKLSCYGRRIAHLSMQEDIPQMYTRVDAETTKLCDRTLPDLLAEAIKDAKFTTEMLEQHSNEDALKEGLHLLRKSLWVLPLAGATNYCWLGLHNDLDQMAMKAASNFRREQNCQEKRWKDKEGHKTYQYCY</sequence>
<dbReference type="Proteomes" id="UP001175226">
    <property type="component" value="Unassembled WGS sequence"/>
</dbReference>